<dbReference type="EMBL" id="LLXJ01010274">
    <property type="protein sequence ID" value="PKB92673.1"/>
    <property type="molecule type" value="Genomic_DNA"/>
</dbReference>
<name>A0A2N0NDL3_9GLOM</name>
<proteinExistence type="predicted"/>
<reference evidence="1 2" key="2">
    <citation type="submission" date="2017-09" db="EMBL/GenBank/DDBJ databases">
        <title>Extensive intraspecific genome diversity in a model arbuscular mycorrhizal fungus.</title>
        <authorList>
            <person name="Chen E.C."/>
            <person name="Morin E."/>
            <person name="Beaudet D."/>
            <person name="Noel J."/>
            <person name="Ndikumana S."/>
            <person name="Charron P."/>
            <person name="St-Onge C."/>
            <person name="Giorgi J."/>
            <person name="Grigoriev I.V."/>
            <person name="Roux C."/>
            <person name="Martin F.M."/>
            <person name="Corradi N."/>
        </authorList>
    </citation>
    <scope>NUCLEOTIDE SEQUENCE [LARGE SCALE GENOMIC DNA]</scope>
    <source>
        <strain evidence="1 2">A5</strain>
    </source>
</reference>
<dbReference type="AlphaFoldDB" id="A0A2N0NDL3"/>
<dbReference type="Proteomes" id="UP000232722">
    <property type="component" value="Unassembled WGS sequence"/>
</dbReference>
<protein>
    <recommendedName>
        <fullName evidence="3">Serine-threonine/tyrosine-protein kinase catalytic domain-containing protein</fullName>
    </recommendedName>
</protein>
<organism evidence="1 2">
    <name type="scientific">Rhizophagus irregularis</name>
    <dbReference type="NCBI Taxonomy" id="588596"/>
    <lineage>
        <taxon>Eukaryota</taxon>
        <taxon>Fungi</taxon>
        <taxon>Fungi incertae sedis</taxon>
        <taxon>Mucoromycota</taxon>
        <taxon>Glomeromycotina</taxon>
        <taxon>Glomeromycetes</taxon>
        <taxon>Glomerales</taxon>
        <taxon>Glomeraceae</taxon>
        <taxon>Rhizophagus</taxon>
    </lineage>
</organism>
<gene>
    <name evidence="1" type="ORF">RhiirA5_443820</name>
</gene>
<comment type="caution">
    <text evidence="1">The sequence shown here is derived from an EMBL/GenBank/DDBJ whole genome shotgun (WGS) entry which is preliminary data.</text>
</comment>
<evidence type="ECO:0000313" key="1">
    <source>
        <dbReference type="EMBL" id="PKB92673.1"/>
    </source>
</evidence>
<evidence type="ECO:0008006" key="3">
    <source>
        <dbReference type="Google" id="ProtNLM"/>
    </source>
</evidence>
<sequence>MKECWRSDPRKRPATAELRIKIWDIYKKEEESFNNKNPTKIIKSSDIGPVTTNNLGVIYKSRPLSKMIHSAMSLRSSRSRSTNLETDPFYHYQKNKIAPIDKRKFDNYSAEESNNNGM</sequence>
<reference evidence="1 2" key="1">
    <citation type="submission" date="2016-04" db="EMBL/GenBank/DDBJ databases">
        <title>Genome analyses suggest a sexual origin of heterokaryosis in a supposedly ancient asexual fungus.</title>
        <authorList>
            <person name="Ropars J."/>
            <person name="Sedzielewska K."/>
            <person name="Noel J."/>
            <person name="Charron P."/>
            <person name="Farinelli L."/>
            <person name="Marton T."/>
            <person name="Kruger M."/>
            <person name="Pelin A."/>
            <person name="Brachmann A."/>
            <person name="Corradi N."/>
        </authorList>
    </citation>
    <scope>NUCLEOTIDE SEQUENCE [LARGE SCALE GENOMIC DNA]</scope>
    <source>
        <strain evidence="1 2">A5</strain>
    </source>
</reference>
<accession>A0A2N0NDL3</accession>
<evidence type="ECO:0000313" key="2">
    <source>
        <dbReference type="Proteomes" id="UP000232722"/>
    </source>
</evidence>